<keyword evidence="3" id="KW-0732">Signal</keyword>
<feature type="chain" id="PRO_5025476722" evidence="3">
    <location>
        <begin position="23"/>
        <end position="448"/>
    </location>
</feature>
<evidence type="ECO:0000313" key="5">
    <source>
        <dbReference type="Proteomes" id="UP000799423"/>
    </source>
</evidence>
<feature type="region of interest" description="Disordered" evidence="2">
    <location>
        <begin position="156"/>
        <end position="185"/>
    </location>
</feature>
<feature type="region of interest" description="Disordered" evidence="2">
    <location>
        <begin position="276"/>
        <end position="301"/>
    </location>
</feature>
<feature type="coiled-coil region" evidence="1">
    <location>
        <begin position="211"/>
        <end position="246"/>
    </location>
</feature>
<reference evidence="4" key="1">
    <citation type="submission" date="2020-01" db="EMBL/GenBank/DDBJ databases">
        <authorList>
            <consortium name="DOE Joint Genome Institute"/>
            <person name="Haridas S."/>
            <person name="Albert R."/>
            <person name="Binder M."/>
            <person name="Bloem J."/>
            <person name="Labutti K."/>
            <person name="Salamov A."/>
            <person name="Andreopoulos B."/>
            <person name="Baker S.E."/>
            <person name="Barry K."/>
            <person name="Bills G."/>
            <person name="Bluhm B.H."/>
            <person name="Cannon C."/>
            <person name="Castanera R."/>
            <person name="Culley D.E."/>
            <person name="Daum C."/>
            <person name="Ezra D."/>
            <person name="Gonzalez J.B."/>
            <person name="Henrissat B."/>
            <person name="Kuo A."/>
            <person name="Liang C."/>
            <person name="Lipzen A."/>
            <person name="Lutzoni F."/>
            <person name="Magnuson J."/>
            <person name="Mondo S."/>
            <person name="Nolan M."/>
            <person name="Ohm R."/>
            <person name="Pangilinan J."/>
            <person name="Park H.-J."/>
            <person name="Ramirez L."/>
            <person name="Alfaro M."/>
            <person name="Sun H."/>
            <person name="Tritt A."/>
            <person name="Yoshinaga Y."/>
            <person name="Zwiers L.-H."/>
            <person name="Turgeon B.G."/>
            <person name="Goodwin S.B."/>
            <person name="Spatafora J.W."/>
            <person name="Crous P.W."/>
            <person name="Grigoriev I.V."/>
        </authorList>
    </citation>
    <scope>NUCLEOTIDE SEQUENCE</scope>
    <source>
        <strain evidence="4">IPT5</strain>
    </source>
</reference>
<gene>
    <name evidence="4" type="ORF">T440DRAFT_503636</name>
</gene>
<organism evidence="4 5">
    <name type="scientific">Plenodomus tracheiphilus IPT5</name>
    <dbReference type="NCBI Taxonomy" id="1408161"/>
    <lineage>
        <taxon>Eukaryota</taxon>
        <taxon>Fungi</taxon>
        <taxon>Dikarya</taxon>
        <taxon>Ascomycota</taxon>
        <taxon>Pezizomycotina</taxon>
        <taxon>Dothideomycetes</taxon>
        <taxon>Pleosporomycetidae</taxon>
        <taxon>Pleosporales</taxon>
        <taxon>Pleosporineae</taxon>
        <taxon>Leptosphaeriaceae</taxon>
        <taxon>Plenodomus</taxon>
    </lineage>
</organism>
<proteinExistence type="predicted"/>
<evidence type="ECO:0000256" key="3">
    <source>
        <dbReference type="SAM" id="SignalP"/>
    </source>
</evidence>
<dbReference type="EMBL" id="MU006289">
    <property type="protein sequence ID" value="KAF2855921.1"/>
    <property type="molecule type" value="Genomic_DNA"/>
</dbReference>
<dbReference type="Proteomes" id="UP000799423">
    <property type="component" value="Unassembled WGS sequence"/>
</dbReference>
<name>A0A6A7BK81_9PLEO</name>
<evidence type="ECO:0000256" key="1">
    <source>
        <dbReference type="SAM" id="Coils"/>
    </source>
</evidence>
<feature type="region of interest" description="Disordered" evidence="2">
    <location>
        <begin position="91"/>
        <end position="114"/>
    </location>
</feature>
<evidence type="ECO:0000313" key="4">
    <source>
        <dbReference type="EMBL" id="KAF2855921.1"/>
    </source>
</evidence>
<feature type="compositionally biased region" description="Low complexity" evidence="2">
    <location>
        <begin position="363"/>
        <end position="380"/>
    </location>
</feature>
<feature type="region of interest" description="Disordered" evidence="2">
    <location>
        <begin position="359"/>
        <end position="380"/>
    </location>
</feature>
<keyword evidence="5" id="KW-1185">Reference proteome</keyword>
<feature type="compositionally biased region" description="Basic and acidic residues" evidence="2">
    <location>
        <begin position="156"/>
        <end position="165"/>
    </location>
</feature>
<accession>A0A6A7BK81</accession>
<feature type="signal peptide" evidence="3">
    <location>
        <begin position="1"/>
        <end position="22"/>
    </location>
</feature>
<sequence>MKYNDKMDFTMLLTIFFAFANAAVQSSLDAETALDLDALIATAFSMLDLEGECAMEICKHFHPSPHCLDPSNVDVYRPQCADVLAQSGLKGVVSGNNNKNNNDGAGAPQQVKNNDNQIEKDMKRLMQEMKEKYAPQGGVNMQGVVRVFEKVESALEKEKKKKEEGYMADNEGEMEEDSDDEREEESIKVLDENLDKLDEYLETILRGQIFKHDLETMNNLAKEMEKKAEEREQKQKQKELQDLIQASTKKYEMYQMEKHLAPYIRGRLFKQQIITADTPQDKKRKSLPTAPPPSTNSPLKSYKDNLMRTLLFKHDPASNLLDSKVETQDHTNNNDNDNDINKKSSKLNTILQRTTASIMDHASSSSVSSTPSTPQQSTLSDIAAGIRGLVRALDPRRYTRSARRARAEKEEQEREVLWRMVVEAHLVEGDLMRVFRHGAVSGRDVVRE</sequence>
<feature type="compositionally biased region" description="Acidic residues" evidence="2">
    <location>
        <begin position="170"/>
        <end position="184"/>
    </location>
</feature>
<feature type="region of interest" description="Disordered" evidence="2">
    <location>
        <begin position="324"/>
        <end position="345"/>
    </location>
</feature>
<keyword evidence="1" id="KW-0175">Coiled coil</keyword>
<dbReference type="AlphaFoldDB" id="A0A6A7BK81"/>
<feature type="compositionally biased region" description="Low complexity" evidence="2">
    <location>
        <begin position="91"/>
        <end position="107"/>
    </location>
</feature>
<evidence type="ECO:0000256" key="2">
    <source>
        <dbReference type="SAM" id="MobiDB-lite"/>
    </source>
</evidence>
<protein>
    <submittedName>
        <fullName evidence="4">Uncharacterized protein</fullName>
    </submittedName>
</protein>